<organism evidence="1 2">
    <name type="scientific">Pseudohongiella spirulinae</name>
    <dbReference type="NCBI Taxonomy" id="1249552"/>
    <lineage>
        <taxon>Bacteria</taxon>
        <taxon>Pseudomonadati</taxon>
        <taxon>Pseudomonadota</taxon>
        <taxon>Gammaproteobacteria</taxon>
        <taxon>Pseudomonadales</taxon>
        <taxon>Pseudohongiellaceae</taxon>
        <taxon>Pseudohongiella</taxon>
    </lineage>
</organism>
<dbReference type="EMBL" id="CP013189">
    <property type="protein sequence ID" value="ALO44896.1"/>
    <property type="molecule type" value="Genomic_DNA"/>
</dbReference>
<gene>
    <name evidence="1" type="ORF">PS2015_202</name>
</gene>
<name>A0A0S2K976_9GAMM</name>
<reference evidence="1 2" key="1">
    <citation type="submission" date="2015-11" db="EMBL/GenBank/DDBJ databases">
        <authorList>
            <person name="Zhang Y."/>
            <person name="Guo Z."/>
        </authorList>
    </citation>
    <scope>NUCLEOTIDE SEQUENCE [LARGE SCALE GENOMIC DNA]</scope>
    <source>
        <strain evidence="1 2">KCTC 32221</strain>
    </source>
</reference>
<evidence type="ECO:0008006" key="3">
    <source>
        <dbReference type="Google" id="ProtNLM"/>
    </source>
</evidence>
<accession>A0A0S2K976</accession>
<proteinExistence type="predicted"/>
<dbReference type="RefSeq" id="WP_058020416.1">
    <property type="nucleotide sequence ID" value="NZ_CP013189.1"/>
</dbReference>
<dbReference type="KEGG" id="pspi:PS2015_202"/>
<protein>
    <recommendedName>
        <fullName evidence="3">HNH endonuclease 5 domain-containing protein</fullName>
    </recommendedName>
</protein>
<evidence type="ECO:0000313" key="2">
    <source>
        <dbReference type="Proteomes" id="UP000065641"/>
    </source>
</evidence>
<evidence type="ECO:0000313" key="1">
    <source>
        <dbReference type="EMBL" id="ALO44896.1"/>
    </source>
</evidence>
<sequence length="238" mass="27460">MPICRLCKKENQLQKSHIIPEFLWKGLYDESNTFFGITGTGPFGHRKLQKGLREPLFCRACEQHFNDAFEKPFNKQWIKNTQMPKVWANDTLIWMQFDYATFKLFHLSILFRAHVSSLPDFTVVDLGAHAERIRNMLTEENPGEVHEYPIFGYAILHPETKSPVQIVSSAQLSRIAGTHCYAMMYGGVEWYICVASHRYKEFEKLALRSDGTIPLGPIPMDKVGSIRRTAKIYASKRT</sequence>
<keyword evidence="2" id="KW-1185">Reference proteome</keyword>
<dbReference type="AlphaFoldDB" id="A0A0S2K976"/>
<dbReference type="OrthoDB" id="5518417at2"/>
<dbReference type="Proteomes" id="UP000065641">
    <property type="component" value="Chromosome"/>
</dbReference>